<dbReference type="GO" id="GO:0009882">
    <property type="term" value="F:blue light photoreceptor activity"/>
    <property type="evidence" value="ECO:0007669"/>
    <property type="project" value="InterPro"/>
</dbReference>
<reference evidence="2 3" key="1">
    <citation type="submission" date="2019-06" db="EMBL/GenBank/DDBJ databases">
        <title>A novel bacterium of genus Marinomonas, isolated from coastal sand.</title>
        <authorList>
            <person name="Huang H."/>
            <person name="Mo K."/>
            <person name="Hu Y."/>
        </authorList>
    </citation>
    <scope>NUCLEOTIDE SEQUENCE [LARGE SCALE GENOMIC DNA]</scope>
    <source>
        <strain evidence="2 3">HB171799</strain>
    </source>
</reference>
<dbReference type="GO" id="GO:0071949">
    <property type="term" value="F:FAD binding"/>
    <property type="evidence" value="ECO:0007669"/>
    <property type="project" value="InterPro"/>
</dbReference>
<feature type="domain" description="BLUF" evidence="1">
    <location>
        <begin position="3"/>
        <end position="94"/>
    </location>
</feature>
<dbReference type="SUPFAM" id="SSF54975">
    <property type="entry name" value="Acylphosphatase/BLUF domain-like"/>
    <property type="match status" value="1"/>
</dbReference>
<dbReference type="PROSITE" id="PS50925">
    <property type="entry name" value="BLUF"/>
    <property type="match status" value="1"/>
</dbReference>
<gene>
    <name evidence="2" type="ORF">FJM67_16235</name>
</gene>
<sequence>MEMVRLIYASRATEVFKPAEIKSILTAARKNNGQSDITGLLCFTSRCFLQCLEGGRDKVNHTYLRIAQDKRHEDIQIISFEYISEREFFGWNMGYLQDGPGMRELLKTHGGSETFNPYDLTPVAALNLMCDIRDDIRAAAAEE</sequence>
<dbReference type="InterPro" id="IPR007024">
    <property type="entry name" value="BLUF_domain"/>
</dbReference>
<dbReference type="Proteomes" id="UP000315901">
    <property type="component" value="Unassembled WGS sequence"/>
</dbReference>
<dbReference type="Gene3D" id="3.30.70.100">
    <property type="match status" value="1"/>
</dbReference>
<name>A0A501WJG3_9GAMM</name>
<dbReference type="Pfam" id="PF04940">
    <property type="entry name" value="BLUF"/>
    <property type="match status" value="1"/>
</dbReference>
<keyword evidence="3" id="KW-1185">Reference proteome</keyword>
<dbReference type="InterPro" id="IPR036046">
    <property type="entry name" value="Acylphosphatase-like_dom_sf"/>
</dbReference>
<evidence type="ECO:0000259" key="1">
    <source>
        <dbReference type="PROSITE" id="PS50925"/>
    </source>
</evidence>
<organism evidence="2 3">
    <name type="scientific">Maribrevibacterium harenarium</name>
    <dbReference type="NCBI Taxonomy" id="2589817"/>
    <lineage>
        <taxon>Bacteria</taxon>
        <taxon>Pseudomonadati</taxon>
        <taxon>Pseudomonadota</taxon>
        <taxon>Gammaproteobacteria</taxon>
        <taxon>Oceanospirillales</taxon>
        <taxon>Oceanospirillaceae</taxon>
        <taxon>Maribrevibacterium</taxon>
    </lineage>
</organism>
<accession>A0A501WJG3</accession>
<comment type="caution">
    <text evidence="2">The sequence shown here is derived from an EMBL/GenBank/DDBJ whole genome shotgun (WGS) entry which is preliminary data.</text>
</comment>
<dbReference type="AlphaFoldDB" id="A0A501WJG3"/>
<protein>
    <submittedName>
        <fullName evidence="2">BLUF domain-containing protein</fullName>
    </submittedName>
</protein>
<evidence type="ECO:0000313" key="3">
    <source>
        <dbReference type="Proteomes" id="UP000315901"/>
    </source>
</evidence>
<dbReference type="EMBL" id="VFRR01000062">
    <property type="protein sequence ID" value="TPE45766.1"/>
    <property type="molecule type" value="Genomic_DNA"/>
</dbReference>
<dbReference type="RefSeq" id="WP_140591563.1">
    <property type="nucleotide sequence ID" value="NZ_VFRR01000062.1"/>
</dbReference>
<dbReference type="OrthoDB" id="557705at2"/>
<proteinExistence type="predicted"/>
<dbReference type="SMART" id="SM01034">
    <property type="entry name" value="BLUF"/>
    <property type="match status" value="1"/>
</dbReference>
<evidence type="ECO:0000313" key="2">
    <source>
        <dbReference type="EMBL" id="TPE45766.1"/>
    </source>
</evidence>